<dbReference type="InterPro" id="IPR005807">
    <property type="entry name" value="SecE_bac"/>
</dbReference>
<dbReference type="AlphaFoldDB" id="A0A0F5H039"/>
<accession>A0A0F5H039</accession>
<evidence type="ECO:0000256" key="8">
    <source>
        <dbReference type="SAM" id="Phobius"/>
    </source>
</evidence>
<reference evidence="9 10" key="1">
    <citation type="submission" date="2015-03" db="EMBL/GenBank/DDBJ databases">
        <title>Genome sequence of Mycoplasma meleagridis strain ATCC 25294.</title>
        <authorList>
            <person name="Yacoub E."/>
            <person name="Blanchard A."/>
            <person name="Sirand-Pugnet P."/>
            <person name="Mardassi B.B.A."/>
        </authorList>
    </citation>
    <scope>NUCLEOTIDE SEQUENCE [LARGE SCALE GENOMIC DNA]</scope>
    <source>
        <strain evidence="9 10">ATCC 25294</strain>
    </source>
</reference>
<dbReference type="GO" id="GO:0009306">
    <property type="term" value="P:protein secretion"/>
    <property type="evidence" value="ECO:0007669"/>
    <property type="project" value="InterPro"/>
</dbReference>
<dbReference type="PATRIC" id="fig|1264554.4.peg.94"/>
<evidence type="ECO:0000256" key="4">
    <source>
        <dbReference type="ARBA" id="ARBA00022927"/>
    </source>
</evidence>
<evidence type="ECO:0000256" key="3">
    <source>
        <dbReference type="ARBA" id="ARBA00022692"/>
    </source>
</evidence>
<dbReference type="EMBL" id="JZXN01000017">
    <property type="protein sequence ID" value="KKB26681.1"/>
    <property type="molecule type" value="Genomic_DNA"/>
</dbReference>
<evidence type="ECO:0000313" key="9">
    <source>
        <dbReference type="EMBL" id="KKB26681.1"/>
    </source>
</evidence>
<protein>
    <submittedName>
        <fullName evidence="9">Preprotein translocase subunit SecE</fullName>
    </submittedName>
</protein>
<dbReference type="Gene3D" id="1.20.5.1030">
    <property type="entry name" value="Preprotein translocase secy subunit"/>
    <property type="match status" value="1"/>
</dbReference>
<dbReference type="InterPro" id="IPR038379">
    <property type="entry name" value="SecE_sf"/>
</dbReference>
<keyword evidence="6" id="KW-0811">Translocation</keyword>
<dbReference type="GO" id="GO:0008320">
    <property type="term" value="F:protein transmembrane transporter activity"/>
    <property type="evidence" value="ECO:0007669"/>
    <property type="project" value="InterPro"/>
</dbReference>
<evidence type="ECO:0000256" key="6">
    <source>
        <dbReference type="ARBA" id="ARBA00023010"/>
    </source>
</evidence>
<evidence type="ECO:0000256" key="2">
    <source>
        <dbReference type="ARBA" id="ARBA00022448"/>
    </source>
</evidence>
<dbReference type="GO" id="GO:0016020">
    <property type="term" value="C:membrane"/>
    <property type="evidence" value="ECO:0007669"/>
    <property type="project" value="UniProtKB-SubCell"/>
</dbReference>
<dbReference type="GO" id="GO:0006605">
    <property type="term" value="P:protein targeting"/>
    <property type="evidence" value="ECO:0007669"/>
    <property type="project" value="InterPro"/>
</dbReference>
<dbReference type="InterPro" id="IPR001901">
    <property type="entry name" value="Translocase_SecE/Sec61-g"/>
</dbReference>
<evidence type="ECO:0000256" key="7">
    <source>
        <dbReference type="ARBA" id="ARBA00023136"/>
    </source>
</evidence>
<comment type="subcellular location">
    <subcellularLocation>
        <location evidence="1">Membrane</location>
    </subcellularLocation>
</comment>
<evidence type="ECO:0000313" key="10">
    <source>
        <dbReference type="Proteomes" id="UP000033750"/>
    </source>
</evidence>
<keyword evidence="2" id="KW-0813">Transport</keyword>
<sequence>MKITKFKIKKEKKFYFRKFIKEIKRVRWPSGRKSWVSFFQVIIFSAIFVAIVILIATLFSLLWGKTGVS</sequence>
<dbReference type="NCBIfam" id="TIGR00964">
    <property type="entry name" value="secE_bact"/>
    <property type="match status" value="1"/>
</dbReference>
<name>A0A0F5H039_9BACT</name>
<dbReference type="Proteomes" id="UP000033750">
    <property type="component" value="Unassembled WGS sequence"/>
</dbReference>
<organism evidence="9 10">
    <name type="scientific">Mycoplasmopsis meleagridis ATCC 25294</name>
    <dbReference type="NCBI Taxonomy" id="1264554"/>
    <lineage>
        <taxon>Bacteria</taxon>
        <taxon>Bacillati</taxon>
        <taxon>Mycoplasmatota</taxon>
        <taxon>Mycoplasmoidales</taxon>
        <taxon>Metamycoplasmataceae</taxon>
        <taxon>Mycoplasmopsis</taxon>
    </lineage>
</organism>
<dbReference type="STRING" id="29561.MM26B8_05110"/>
<dbReference type="Pfam" id="PF00584">
    <property type="entry name" value="SecE"/>
    <property type="match status" value="1"/>
</dbReference>
<keyword evidence="5 8" id="KW-1133">Transmembrane helix</keyword>
<evidence type="ECO:0000256" key="5">
    <source>
        <dbReference type="ARBA" id="ARBA00022989"/>
    </source>
</evidence>
<keyword evidence="3 8" id="KW-0812">Transmembrane</keyword>
<proteinExistence type="predicted"/>
<dbReference type="GO" id="GO:0006886">
    <property type="term" value="P:intracellular protein transport"/>
    <property type="evidence" value="ECO:0007669"/>
    <property type="project" value="InterPro"/>
</dbReference>
<evidence type="ECO:0000256" key="1">
    <source>
        <dbReference type="ARBA" id="ARBA00004370"/>
    </source>
</evidence>
<keyword evidence="7 8" id="KW-0472">Membrane</keyword>
<feature type="transmembrane region" description="Helical" evidence="8">
    <location>
        <begin position="35"/>
        <end position="63"/>
    </location>
</feature>
<keyword evidence="10" id="KW-1185">Reference proteome</keyword>
<comment type="caution">
    <text evidence="9">The sequence shown here is derived from an EMBL/GenBank/DDBJ whole genome shotgun (WGS) entry which is preliminary data.</text>
</comment>
<keyword evidence="4" id="KW-0653">Protein transport</keyword>
<gene>
    <name evidence="9" type="ORF">MMELEA_00630</name>
</gene>